<protein>
    <submittedName>
        <fullName evidence="3">Uncharacterized protein</fullName>
    </submittedName>
</protein>
<dbReference type="Proteomes" id="UP000283509">
    <property type="component" value="Unassembled WGS sequence"/>
</dbReference>
<organism evidence="3 4">
    <name type="scientific">Penaeus vannamei</name>
    <name type="common">Whiteleg shrimp</name>
    <name type="synonym">Litopenaeus vannamei</name>
    <dbReference type="NCBI Taxonomy" id="6689"/>
    <lineage>
        <taxon>Eukaryota</taxon>
        <taxon>Metazoa</taxon>
        <taxon>Ecdysozoa</taxon>
        <taxon>Arthropoda</taxon>
        <taxon>Crustacea</taxon>
        <taxon>Multicrustacea</taxon>
        <taxon>Malacostraca</taxon>
        <taxon>Eumalacostraca</taxon>
        <taxon>Eucarida</taxon>
        <taxon>Decapoda</taxon>
        <taxon>Dendrobranchiata</taxon>
        <taxon>Penaeoidea</taxon>
        <taxon>Penaeidae</taxon>
        <taxon>Penaeus</taxon>
    </lineage>
</organism>
<keyword evidence="2" id="KW-0812">Transmembrane</keyword>
<keyword evidence="4" id="KW-1185">Reference proteome</keyword>
<feature type="transmembrane region" description="Helical" evidence="2">
    <location>
        <begin position="179"/>
        <end position="203"/>
    </location>
</feature>
<keyword evidence="2" id="KW-1133">Transmembrane helix</keyword>
<feature type="transmembrane region" description="Helical" evidence="2">
    <location>
        <begin position="92"/>
        <end position="113"/>
    </location>
</feature>
<proteinExistence type="predicted"/>
<accession>A0A3R7NCU2</accession>
<reference evidence="3 4" key="2">
    <citation type="submission" date="2019-01" db="EMBL/GenBank/DDBJ databases">
        <title>The decoding of complex shrimp genome reveals the adaptation for benthos swimmer, frequently molting mechanism and breeding impact on genome.</title>
        <authorList>
            <person name="Sun Y."/>
            <person name="Gao Y."/>
            <person name="Yu Y."/>
        </authorList>
    </citation>
    <scope>NUCLEOTIDE SEQUENCE [LARGE SCALE GENOMIC DNA]</scope>
    <source>
        <tissue evidence="3">Muscle</tissue>
    </source>
</reference>
<dbReference type="PANTHER" id="PTHR45691:SF6">
    <property type="entry name" value="PROTEIN DIAPHANOUS"/>
    <property type="match status" value="1"/>
</dbReference>
<dbReference type="GO" id="GO:0005884">
    <property type="term" value="C:actin filament"/>
    <property type="evidence" value="ECO:0007669"/>
    <property type="project" value="TreeGrafter"/>
</dbReference>
<sequence length="456" mass="49050">MASADGNPKNVSRRHSLRSVSSRRSSDESSSGRPHPPPQDIPQGRSSPPPALLRPDTERSGRPPYLLPAVSLGRPGLARLPDPRCLLSISPVYAFILGLSAAFTALISIPAACPFKDTDLLQEPQHPISRASYPSSYLPRSLGVSHLREMLTNGADLSAQFLQHLISSRHRSYLLNSTYIFFLHAFLFLIHFLLPFLLIHLSFIPSSTSPHTLSFLYPLTLSFLPPSLSCPCHSLTPFLFILLPHSVPLVASPHPLPNSFFSLPFPGPQLTLFSSPPLTNSLTSSFPYSLPPSLTLFPSPPVTIPSLLPLFAPLTASSFPSSSSFARHQLSSLPSASSVTASLPFFLPPFLLPTLFPSPPVTSSSSLRFFPLNASSPPPPSFFPHHLSLLLPLIASPPPSLSLFPHPLFPHLPPPSLPLTASLPLSLSSSPPPLPLSPSLLSLFPPPLPAPSPPPV</sequence>
<dbReference type="PANTHER" id="PTHR45691">
    <property type="entry name" value="PROTEIN DIAPHANOUS"/>
    <property type="match status" value="1"/>
</dbReference>
<dbReference type="InterPro" id="IPR051412">
    <property type="entry name" value="Formin_Homology_Diaphanous_sf"/>
</dbReference>
<gene>
    <name evidence="3" type="ORF">C7M84_023063</name>
</gene>
<evidence type="ECO:0000313" key="3">
    <source>
        <dbReference type="EMBL" id="ROT83760.1"/>
    </source>
</evidence>
<dbReference type="GO" id="GO:0030041">
    <property type="term" value="P:actin filament polymerization"/>
    <property type="evidence" value="ECO:0007669"/>
    <property type="project" value="TreeGrafter"/>
</dbReference>
<name>A0A3R7NCU2_PENVA</name>
<dbReference type="AlphaFoldDB" id="A0A3R7NCU2"/>
<feature type="compositionally biased region" description="Low complexity" evidence="1">
    <location>
        <begin position="18"/>
        <end position="33"/>
    </location>
</feature>
<comment type="caution">
    <text evidence="3">The sequence shown here is derived from an EMBL/GenBank/DDBJ whole genome shotgun (WGS) entry which is preliminary data.</text>
</comment>
<feature type="region of interest" description="Disordered" evidence="1">
    <location>
        <begin position="1"/>
        <end position="68"/>
    </location>
</feature>
<keyword evidence="2" id="KW-0472">Membrane</keyword>
<evidence type="ECO:0000313" key="4">
    <source>
        <dbReference type="Proteomes" id="UP000283509"/>
    </source>
</evidence>
<evidence type="ECO:0000256" key="1">
    <source>
        <dbReference type="SAM" id="MobiDB-lite"/>
    </source>
</evidence>
<reference evidence="3 4" key="1">
    <citation type="submission" date="2018-04" db="EMBL/GenBank/DDBJ databases">
        <authorList>
            <person name="Zhang X."/>
            <person name="Yuan J."/>
            <person name="Li F."/>
            <person name="Xiang J."/>
        </authorList>
    </citation>
    <scope>NUCLEOTIDE SEQUENCE [LARGE SCALE GENOMIC DNA]</scope>
    <source>
        <tissue evidence="3">Muscle</tissue>
    </source>
</reference>
<dbReference type="EMBL" id="QCYY01000635">
    <property type="protein sequence ID" value="ROT83760.1"/>
    <property type="molecule type" value="Genomic_DNA"/>
</dbReference>
<evidence type="ECO:0000256" key="2">
    <source>
        <dbReference type="SAM" id="Phobius"/>
    </source>
</evidence>